<evidence type="ECO:0000313" key="2">
    <source>
        <dbReference type="EMBL" id="CAI9590662.1"/>
    </source>
</evidence>
<organism evidence="2 3">
    <name type="scientific">Staurois parvus</name>
    <dbReference type="NCBI Taxonomy" id="386267"/>
    <lineage>
        <taxon>Eukaryota</taxon>
        <taxon>Metazoa</taxon>
        <taxon>Chordata</taxon>
        <taxon>Craniata</taxon>
        <taxon>Vertebrata</taxon>
        <taxon>Euteleostomi</taxon>
        <taxon>Amphibia</taxon>
        <taxon>Batrachia</taxon>
        <taxon>Anura</taxon>
        <taxon>Neobatrachia</taxon>
        <taxon>Ranoidea</taxon>
        <taxon>Ranidae</taxon>
        <taxon>Staurois</taxon>
    </lineage>
</organism>
<dbReference type="Proteomes" id="UP001162483">
    <property type="component" value="Unassembled WGS sequence"/>
</dbReference>
<keyword evidence="1" id="KW-0472">Membrane</keyword>
<name>A0ABN9F4D2_9NEOB</name>
<accession>A0ABN9F4D2</accession>
<protein>
    <submittedName>
        <fullName evidence="2">Uncharacterized protein</fullName>
    </submittedName>
</protein>
<sequence>MGPVGAPIAPPFVPFCHVPLSGLLKLLLCSIFLSLGGWADYALLSIACLPRNRV</sequence>
<keyword evidence="1" id="KW-0812">Transmembrane</keyword>
<dbReference type="EMBL" id="CATNWA010016186">
    <property type="protein sequence ID" value="CAI9590662.1"/>
    <property type="molecule type" value="Genomic_DNA"/>
</dbReference>
<keyword evidence="3" id="KW-1185">Reference proteome</keyword>
<proteinExistence type="predicted"/>
<evidence type="ECO:0000256" key="1">
    <source>
        <dbReference type="SAM" id="Phobius"/>
    </source>
</evidence>
<evidence type="ECO:0000313" key="3">
    <source>
        <dbReference type="Proteomes" id="UP001162483"/>
    </source>
</evidence>
<comment type="caution">
    <text evidence="2">The sequence shown here is derived from an EMBL/GenBank/DDBJ whole genome shotgun (WGS) entry which is preliminary data.</text>
</comment>
<gene>
    <name evidence="2" type="ORF">SPARVUS_LOCUS11073458</name>
</gene>
<keyword evidence="1" id="KW-1133">Transmembrane helix</keyword>
<feature type="transmembrane region" description="Helical" evidence="1">
    <location>
        <begin position="23"/>
        <end position="49"/>
    </location>
</feature>
<reference evidence="2" key="1">
    <citation type="submission" date="2023-05" db="EMBL/GenBank/DDBJ databases">
        <authorList>
            <person name="Stuckert A."/>
        </authorList>
    </citation>
    <scope>NUCLEOTIDE SEQUENCE</scope>
</reference>